<sequence>MGYKRVPQTTLERYVRKKRANPDYAVLAEQNSLPHPFKYDAARLDWVRGFPTRHPVLSLRKPEANLQLLANMVDTDRIYNCDETRVSVNANDFSKIIAKTGRRELGALSSGERGETVTVEICFSATGNYASPILNVFRKRMKQEFETGLPHGRFSVGQQNQHNLALVGMARDNGRHSIVFPTTLFTQTPAFRCKFYEAPEQIL</sequence>
<accession>A0A8K0CIQ0</accession>
<proteinExistence type="predicted"/>
<dbReference type="Proteomes" id="UP000801492">
    <property type="component" value="Unassembled WGS sequence"/>
</dbReference>
<organism evidence="1 2">
    <name type="scientific">Ignelater luminosus</name>
    <name type="common">Cucubano</name>
    <name type="synonym">Pyrophorus luminosus</name>
    <dbReference type="NCBI Taxonomy" id="2038154"/>
    <lineage>
        <taxon>Eukaryota</taxon>
        <taxon>Metazoa</taxon>
        <taxon>Ecdysozoa</taxon>
        <taxon>Arthropoda</taxon>
        <taxon>Hexapoda</taxon>
        <taxon>Insecta</taxon>
        <taxon>Pterygota</taxon>
        <taxon>Neoptera</taxon>
        <taxon>Endopterygota</taxon>
        <taxon>Coleoptera</taxon>
        <taxon>Polyphaga</taxon>
        <taxon>Elateriformia</taxon>
        <taxon>Elateroidea</taxon>
        <taxon>Elateridae</taxon>
        <taxon>Agrypninae</taxon>
        <taxon>Pyrophorini</taxon>
        <taxon>Ignelater</taxon>
    </lineage>
</organism>
<dbReference type="OrthoDB" id="10058523at2759"/>
<reference evidence="1" key="1">
    <citation type="submission" date="2019-08" db="EMBL/GenBank/DDBJ databases">
        <title>The genome of the North American firefly Photinus pyralis.</title>
        <authorList>
            <consortium name="Photinus pyralis genome working group"/>
            <person name="Fallon T.R."/>
            <person name="Sander Lower S.E."/>
            <person name="Weng J.-K."/>
        </authorList>
    </citation>
    <scope>NUCLEOTIDE SEQUENCE</scope>
    <source>
        <strain evidence="1">TRF0915ILg1</strain>
        <tissue evidence="1">Whole body</tissue>
    </source>
</reference>
<gene>
    <name evidence="1" type="ORF">ILUMI_20308</name>
</gene>
<evidence type="ECO:0000313" key="2">
    <source>
        <dbReference type="Proteomes" id="UP000801492"/>
    </source>
</evidence>
<protein>
    <submittedName>
        <fullName evidence="1">Uncharacterized protein</fullName>
    </submittedName>
</protein>
<comment type="caution">
    <text evidence="1">The sequence shown here is derived from an EMBL/GenBank/DDBJ whole genome shotgun (WGS) entry which is preliminary data.</text>
</comment>
<dbReference type="AlphaFoldDB" id="A0A8K0CIQ0"/>
<keyword evidence="2" id="KW-1185">Reference proteome</keyword>
<evidence type="ECO:0000313" key="1">
    <source>
        <dbReference type="EMBL" id="KAF2885866.1"/>
    </source>
</evidence>
<dbReference type="EMBL" id="VTPC01089292">
    <property type="protein sequence ID" value="KAF2885866.1"/>
    <property type="molecule type" value="Genomic_DNA"/>
</dbReference>
<name>A0A8K0CIQ0_IGNLU</name>